<evidence type="ECO:0000313" key="2">
    <source>
        <dbReference type="Proteomes" id="UP000036771"/>
    </source>
</evidence>
<gene>
    <name evidence="1" type="ORF">Cva_00675</name>
</gene>
<name>A0A0K8MC35_9PROT</name>
<sequence length="60" mass="6673">MELEAGQDLQKDPTAFESVALLMGALLSLKEMFHDEDAQTQKMLWAVRGKQALAKRDPLG</sequence>
<keyword evidence="2" id="KW-1185">Reference proteome</keyword>
<dbReference type="EMBL" id="BBVC01000023">
    <property type="protein sequence ID" value="GAO98032.1"/>
    <property type="molecule type" value="Genomic_DNA"/>
</dbReference>
<dbReference type="Proteomes" id="UP000036771">
    <property type="component" value="Unassembled WGS sequence"/>
</dbReference>
<evidence type="ECO:0000313" key="1">
    <source>
        <dbReference type="EMBL" id="GAO98032.1"/>
    </source>
</evidence>
<comment type="caution">
    <text evidence="1">The sequence shown here is derived from an EMBL/GenBank/DDBJ whole genome shotgun (WGS) entry which is preliminary data.</text>
</comment>
<accession>A0A0K8MC35</accession>
<protein>
    <submittedName>
        <fullName evidence="1">Uncharacterized protein</fullName>
    </submittedName>
</protein>
<organism evidence="1 2">
    <name type="scientific">Caedimonas varicaedens</name>
    <dbReference type="NCBI Taxonomy" id="1629334"/>
    <lineage>
        <taxon>Bacteria</taxon>
        <taxon>Pseudomonadati</taxon>
        <taxon>Pseudomonadota</taxon>
        <taxon>Alphaproteobacteria</taxon>
        <taxon>Holosporales</taxon>
        <taxon>Caedimonadaceae</taxon>
        <taxon>Caedimonas</taxon>
    </lineage>
</organism>
<proteinExistence type="predicted"/>
<dbReference type="AlphaFoldDB" id="A0A0K8MC35"/>
<reference evidence="1 2" key="1">
    <citation type="submission" date="2015-03" db="EMBL/GenBank/DDBJ databases">
        <title>Caedibacter varicaedens, whole genome shotgun sequence.</title>
        <authorList>
            <person name="Suzuki H."/>
            <person name="Dapper A.L."/>
            <person name="Gibson A.K."/>
            <person name="Jackson C."/>
            <person name="Lee H."/>
            <person name="Pejaver V.R."/>
            <person name="Doak T."/>
            <person name="Lynch M."/>
        </authorList>
    </citation>
    <scope>NUCLEOTIDE SEQUENCE [LARGE SCALE GENOMIC DNA]</scope>
</reference>